<keyword evidence="1" id="KW-1185">Reference proteome</keyword>
<organism evidence="1 2">
    <name type="scientific">Temnothorax curvispinosus</name>
    <dbReference type="NCBI Taxonomy" id="300111"/>
    <lineage>
        <taxon>Eukaryota</taxon>
        <taxon>Metazoa</taxon>
        <taxon>Ecdysozoa</taxon>
        <taxon>Arthropoda</taxon>
        <taxon>Hexapoda</taxon>
        <taxon>Insecta</taxon>
        <taxon>Pterygota</taxon>
        <taxon>Neoptera</taxon>
        <taxon>Endopterygota</taxon>
        <taxon>Hymenoptera</taxon>
        <taxon>Apocrita</taxon>
        <taxon>Aculeata</taxon>
        <taxon>Formicoidea</taxon>
        <taxon>Formicidae</taxon>
        <taxon>Myrmicinae</taxon>
        <taxon>Temnothorax</taxon>
    </lineage>
</organism>
<evidence type="ECO:0000313" key="1">
    <source>
        <dbReference type="Proteomes" id="UP000504618"/>
    </source>
</evidence>
<reference evidence="2" key="1">
    <citation type="submission" date="2025-08" db="UniProtKB">
        <authorList>
            <consortium name="RefSeq"/>
        </authorList>
    </citation>
    <scope>IDENTIFICATION</scope>
    <source>
        <tissue evidence="2">Whole body</tissue>
    </source>
</reference>
<dbReference type="AlphaFoldDB" id="A0A6J1PZN2"/>
<evidence type="ECO:0000313" key="2">
    <source>
        <dbReference type="RefSeq" id="XP_024875357.1"/>
    </source>
</evidence>
<proteinExistence type="predicted"/>
<gene>
    <name evidence="2" type="primary">LOC112456831</name>
</gene>
<name>A0A6J1PZN2_9HYME</name>
<dbReference type="Proteomes" id="UP000504618">
    <property type="component" value="Unplaced"/>
</dbReference>
<accession>A0A6J1PZN2</accession>
<dbReference type="RefSeq" id="XP_024875357.1">
    <property type="nucleotide sequence ID" value="XM_025019589.1"/>
</dbReference>
<dbReference type="GeneID" id="112456831"/>
<protein>
    <submittedName>
        <fullName evidence="2">Uncharacterized protein LOC112456831 isoform X2</fullName>
    </submittedName>
</protein>
<sequence>MDIMESSGYRDFVWAVELHRLGLEVIGLWPKTEQFTKKCLWPEIRTVYILRYPW</sequence>